<sequence>MSRPPRPHPDRSTGGSRTDAQDRLDYLPLAYAELLNIEQQVAVRALGRGTNRTADVADTFMQLSALVGHVLAVYQRQFAREAFISTAQAPSSLVRHAHRLGTEPDPGLAASGYAALFTKAGVSGVIPARQPLASIPVGEAKAQDYETREDVTVDATLNELRPVHATRGQTVPQGATSLVLDGVGHRLEPGDQIVLIGTSWQGLVVDAAEESSGQTMVRLRQGVADEIGSTGGALVTAHPQLRSRSFGMGANPVLYPPTAIRTATNVEGTANLRWWFTVSRTDKAPYRDDDIYLADQLSRPAGQDWVLGSTGAGLDVFRLVAEGLATVVLNRAEQVDVTPAVVTITPKDGGFVSTVAPATVKQFVTRTQHLSGTVTVVRVTDQQGRAVGRAAQPVETDWATGWQVRAPLAAAVPNSDTLSQPLLLPGVLPALAPGRAMIFADPSSGAAQVVRLRRVELDEQADVTRVEWDPLTPDPPQAWTLDRLVVHANVAAVSHGRTVREELASSDGVTPFQRRPLKESGLTYLPGAAGAEPELELRVAGVRWARVADFAGSGPDDRHYRIVLDAEGVTAVLFGDGRTGAVPPAGAVVEATYRVGRGTVGNVDAGRLSRIKRAHPLLDHVLNLTPVHGGTEPPSSQDVRSQATRRIRTFDRAVSVSDLADLALTMPGIARAAARWDQRQGAVLVVATAQGDPPNPMSAVRAFLDARRDTGVPLTLRGPSPHDIELVVQVESDPDWLPDAVASAVRAALGARFSFPAEQLAGPGFLSEVYALLEGLPGVLSVRVTRFASLGGTGIADAVQPALEGWLRLLPSNLGVTVAARPR</sequence>
<evidence type="ECO:0008006" key="4">
    <source>
        <dbReference type="Google" id="ProtNLM"/>
    </source>
</evidence>
<dbReference type="EMBL" id="BAAAOS010000005">
    <property type="protein sequence ID" value="GAA1552986.1"/>
    <property type="molecule type" value="Genomic_DNA"/>
</dbReference>
<evidence type="ECO:0000313" key="2">
    <source>
        <dbReference type="EMBL" id="GAA1552986.1"/>
    </source>
</evidence>
<accession>A0ABP4N1Z7</accession>
<name>A0ABP4N1Z7_9ACTN</name>
<keyword evidence="3" id="KW-1185">Reference proteome</keyword>
<protein>
    <recommendedName>
        <fullName evidence="4">Baseplate assembly protein</fullName>
    </recommendedName>
</protein>
<evidence type="ECO:0000313" key="3">
    <source>
        <dbReference type="Proteomes" id="UP001500393"/>
    </source>
</evidence>
<dbReference type="Proteomes" id="UP001500393">
    <property type="component" value="Unassembled WGS sequence"/>
</dbReference>
<organism evidence="2 3">
    <name type="scientific">Kribbella sancticallisti</name>
    <dbReference type="NCBI Taxonomy" id="460087"/>
    <lineage>
        <taxon>Bacteria</taxon>
        <taxon>Bacillati</taxon>
        <taxon>Actinomycetota</taxon>
        <taxon>Actinomycetes</taxon>
        <taxon>Propionibacteriales</taxon>
        <taxon>Kribbellaceae</taxon>
        <taxon>Kribbella</taxon>
    </lineage>
</organism>
<evidence type="ECO:0000256" key="1">
    <source>
        <dbReference type="SAM" id="MobiDB-lite"/>
    </source>
</evidence>
<dbReference type="RefSeq" id="WP_344208918.1">
    <property type="nucleotide sequence ID" value="NZ_BAAAOS010000005.1"/>
</dbReference>
<comment type="caution">
    <text evidence="2">The sequence shown here is derived from an EMBL/GenBank/DDBJ whole genome shotgun (WGS) entry which is preliminary data.</text>
</comment>
<gene>
    <name evidence="2" type="ORF">GCM10009789_03160</name>
</gene>
<feature type="region of interest" description="Disordered" evidence="1">
    <location>
        <begin position="1"/>
        <end position="20"/>
    </location>
</feature>
<reference evidence="3" key="1">
    <citation type="journal article" date="2019" name="Int. J. Syst. Evol. Microbiol.">
        <title>The Global Catalogue of Microorganisms (GCM) 10K type strain sequencing project: providing services to taxonomists for standard genome sequencing and annotation.</title>
        <authorList>
            <consortium name="The Broad Institute Genomics Platform"/>
            <consortium name="The Broad Institute Genome Sequencing Center for Infectious Disease"/>
            <person name="Wu L."/>
            <person name="Ma J."/>
        </authorList>
    </citation>
    <scope>NUCLEOTIDE SEQUENCE [LARGE SCALE GENOMIC DNA]</scope>
    <source>
        <strain evidence="3">JCM 14969</strain>
    </source>
</reference>
<proteinExistence type="predicted"/>